<accession>A0A1Q9EB69</accession>
<evidence type="ECO:0000256" key="6">
    <source>
        <dbReference type="ARBA" id="ARBA00023315"/>
    </source>
</evidence>
<evidence type="ECO:0000256" key="3">
    <source>
        <dbReference type="ARBA" id="ARBA00022692"/>
    </source>
</evidence>
<dbReference type="Proteomes" id="UP000186817">
    <property type="component" value="Unassembled WGS sequence"/>
</dbReference>
<evidence type="ECO:0000256" key="5">
    <source>
        <dbReference type="ARBA" id="ARBA00023136"/>
    </source>
</evidence>
<comment type="caution">
    <text evidence="9">The sequence shown here is derived from an EMBL/GenBank/DDBJ whole genome shotgun (WGS) entry which is preliminary data.</text>
</comment>
<dbReference type="InterPro" id="IPR001594">
    <property type="entry name" value="Palmitoyltrfase_DHHC"/>
</dbReference>
<dbReference type="InterPro" id="IPR039859">
    <property type="entry name" value="PFA4/ZDH16/20/ERF2-like"/>
</dbReference>
<keyword evidence="4 7" id="KW-1133">Transmembrane helix</keyword>
<keyword evidence="3 7" id="KW-0812">Transmembrane</keyword>
<organism evidence="9 10">
    <name type="scientific">Symbiodinium microadriaticum</name>
    <name type="common">Dinoflagellate</name>
    <name type="synonym">Zooxanthella microadriatica</name>
    <dbReference type="NCBI Taxonomy" id="2951"/>
    <lineage>
        <taxon>Eukaryota</taxon>
        <taxon>Sar</taxon>
        <taxon>Alveolata</taxon>
        <taxon>Dinophyceae</taxon>
        <taxon>Suessiales</taxon>
        <taxon>Symbiodiniaceae</taxon>
        <taxon>Symbiodinium</taxon>
    </lineage>
</organism>
<dbReference type="EC" id="2.3.1.225" evidence="7"/>
<keyword evidence="5 7" id="KW-0472">Membrane</keyword>
<evidence type="ECO:0000313" key="10">
    <source>
        <dbReference type="Proteomes" id="UP000186817"/>
    </source>
</evidence>
<evidence type="ECO:0000256" key="7">
    <source>
        <dbReference type="RuleBase" id="RU079119"/>
    </source>
</evidence>
<keyword evidence="6 7" id="KW-0012">Acyltransferase</keyword>
<feature type="transmembrane region" description="Helical" evidence="7">
    <location>
        <begin position="338"/>
        <end position="357"/>
    </location>
</feature>
<keyword evidence="10" id="KW-1185">Reference proteome</keyword>
<sequence>MWTVCQGLILPFLPPERYQGTCEGSSLSKLHPTCLSGNLVFLEVCHIAFLPSERRGMAPRRGTRIVVALPALVALATYGFECYVYNCILLPWTWSSRRAAAAGERAVCAAGAVTFNALWLLSVSSFLRCWLADPGYLPEAWKRQRPAHAPAANGRFGRGCLGRTVSFTPYKEQQARMNLRNYTHEALKVEDGADITKAEFTAINTIREQVGLNSDWWSLQIALLRECQIARGSEANYKSLGITATIRLQRDQKQQRLDQYAKSMLSMHTTIEQSLDLERNVTTTETTGPTRCSHGCGMRPERSHHCSVCRQCVLRMDHHCPWLGNCVGLRNHKLFLHLTFYTSASCVAFLTGAWPLLPEVFAIAFPPSRGAVMQDPRRLRQCGLVFVACGLASSFVVSLGGLFASSLSNALRGRTSVERNYPGVLSFSRCGLPMLIGTGNLEQILGPLSAAWLVPVVAPEVKVWPVLDAGSWLTAFLEPRYP</sequence>
<evidence type="ECO:0000256" key="4">
    <source>
        <dbReference type="ARBA" id="ARBA00022989"/>
    </source>
</evidence>
<evidence type="ECO:0000256" key="1">
    <source>
        <dbReference type="ARBA" id="ARBA00004141"/>
    </source>
</evidence>
<dbReference type="PROSITE" id="PS50216">
    <property type="entry name" value="DHHC"/>
    <property type="match status" value="1"/>
</dbReference>
<name>A0A1Q9EB69_SYMMI</name>
<comment type="catalytic activity">
    <reaction evidence="7">
        <text>L-cysteinyl-[protein] + hexadecanoyl-CoA = S-hexadecanoyl-L-cysteinyl-[protein] + CoA</text>
        <dbReference type="Rhea" id="RHEA:36683"/>
        <dbReference type="Rhea" id="RHEA-COMP:10131"/>
        <dbReference type="Rhea" id="RHEA-COMP:11032"/>
        <dbReference type="ChEBI" id="CHEBI:29950"/>
        <dbReference type="ChEBI" id="CHEBI:57287"/>
        <dbReference type="ChEBI" id="CHEBI:57379"/>
        <dbReference type="ChEBI" id="CHEBI:74151"/>
        <dbReference type="EC" id="2.3.1.225"/>
    </reaction>
</comment>
<dbReference type="OrthoDB" id="9909019at2759"/>
<evidence type="ECO:0000256" key="2">
    <source>
        <dbReference type="ARBA" id="ARBA00022679"/>
    </source>
</evidence>
<dbReference type="GO" id="GO:0019706">
    <property type="term" value="F:protein-cysteine S-palmitoyltransferase activity"/>
    <property type="evidence" value="ECO:0007669"/>
    <property type="project" value="UniProtKB-EC"/>
</dbReference>
<gene>
    <name evidence="9" type="primary">ZDHHC15</name>
    <name evidence="9" type="ORF">AK812_SmicGene12188</name>
</gene>
<reference evidence="9 10" key="1">
    <citation type="submission" date="2016-02" db="EMBL/GenBank/DDBJ databases">
        <title>Genome analysis of coral dinoflagellate symbionts highlights evolutionary adaptations to a symbiotic lifestyle.</title>
        <authorList>
            <person name="Aranda M."/>
            <person name="Li Y."/>
            <person name="Liew Y.J."/>
            <person name="Baumgarten S."/>
            <person name="Simakov O."/>
            <person name="Wilson M."/>
            <person name="Piel J."/>
            <person name="Ashoor H."/>
            <person name="Bougouffa S."/>
            <person name="Bajic V.B."/>
            <person name="Ryu T."/>
            <person name="Ravasi T."/>
            <person name="Bayer T."/>
            <person name="Micklem G."/>
            <person name="Kim H."/>
            <person name="Bhak J."/>
            <person name="Lajeunesse T.C."/>
            <person name="Voolstra C.R."/>
        </authorList>
    </citation>
    <scope>NUCLEOTIDE SEQUENCE [LARGE SCALE GENOMIC DNA]</scope>
    <source>
        <strain evidence="9 10">CCMP2467</strain>
    </source>
</reference>
<comment type="subcellular location">
    <subcellularLocation>
        <location evidence="1">Membrane</location>
        <topology evidence="1">Multi-pass membrane protein</topology>
    </subcellularLocation>
</comment>
<evidence type="ECO:0000313" key="9">
    <source>
        <dbReference type="EMBL" id="OLQ04675.1"/>
    </source>
</evidence>
<comment type="domain">
    <text evidence="7">The DHHC domain is required for palmitoyltransferase activity.</text>
</comment>
<keyword evidence="2 7" id="KW-0808">Transferase</keyword>
<dbReference type="AlphaFoldDB" id="A0A1Q9EB69"/>
<feature type="domain" description="Palmitoyltransferase DHHC" evidence="8">
    <location>
        <begin position="291"/>
        <end position="419"/>
    </location>
</feature>
<dbReference type="GO" id="GO:0016020">
    <property type="term" value="C:membrane"/>
    <property type="evidence" value="ECO:0007669"/>
    <property type="project" value="UniProtKB-SubCell"/>
</dbReference>
<dbReference type="EMBL" id="LSRX01000203">
    <property type="protein sequence ID" value="OLQ04675.1"/>
    <property type="molecule type" value="Genomic_DNA"/>
</dbReference>
<protein>
    <recommendedName>
        <fullName evidence="7">Palmitoyltransferase</fullName>
        <ecNumber evidence="7">2.3.1.225</ecNumber>
    </recommendedName>
</protein>
<feature type="transmembrane region" description="Helical" evidence="7">
    <location>
        <begin position="383"/>
        <end position="404"/>
    </location>
</feature>
<comment type="similarity">
    <text evidence="7">Belongs to the DHHC palmitoyltransferase family.</text>
</comment>
<evidence type="ECO:0000259" key="8">
    <source>
        <dbReference type="Pfam" id="PF01529"/>
    </source>
</evidence>
<dbReference type="PANTHER" id="PTHR12246">
    <property type="entry name" value="PALMITOYLTRANSFERASE ZDHHC16"/>
    <property type="match status" value="1"/>
</dbReference>
<proteinExistence type="inferred from homology"/>
<dbReference type="Pfam" id="PF01529">
    <property type="entry name" value="DHHC"/>
    <property type="match status" value="1"/>
</dbReference>